<evidence type="ECO:0000313" key="2">
    <source>
        <dbReference type="EMBL" id="MBW0525275.1"/>
    </source>
</evidence>
<evidence type="ECO:0000256" key="1">
    <source>
        <dbReference type="SAM" id="MobiDB-lite"/>
    </source>
</evidence>
<dbReference type="Proteomes" id="UP000765509">
    <property type="component" value="Unassembled WGS sequence"/>
</dbReference>
<keyword evidence="3" id="KW-1185">Reference proteome</keyword>
<gene>
    <name evidence="2" type="ORF">O181_064990</name>
</gene>
<reference evidence="2" key="1">
    <citation type="submission" date="2021-03" db="EMBL/GenBank/DDBJ databases">
        <title>Draft genome sequence of rust myrtle Austropuccinia psidii MF-1, a brazilian biotype.</title>
        <authorList>
            <person name="Quecine M.C."/>
            <person name="Pachon D.M.R."/>
            <person name="Bonatelli M.L."/>
            <person name="Correr F.H."/>
            <person name="Franceschini L.M."/>
            <person name="Leite T.F."/>
            <person name="Margarido G.R.A."/>
            <person name="Almeida C.A."/>
            <person name="Ferrarezi J.A."/>
            <person name="Labate C.A."/>
        </authorList>
    </citation>
    <scope>NUCLEOTIDE SEQUENCE</scope>
    <source>
        <strain evidence="2">MF-1</strain>
    </source>
</reference>
<protein>
    <submittedName>
        <fullName evidence="2">Uncharacterized protein</fullName>
    </submittedName>
</protein>
<dbReference type="EMBL" id="AVOT02031683">
    <property type="protein sequence ID" value="MBW0525275.1"/>
    <property type="molecule type" value="Genomic_DNA"/>
</dbReference>
<name>A0A9Q3EU81_9BASI</name>
<comment type="caution">
    <text evidence="2">The sequence shown here is derived from an EMBL/GenBank/DDBJ whole genome shotgun (WGS) entry which is preliminary data.</text>
</comment>
<proteinExistence type="predicted"/>
<evidence type="ECO:0000313" key="3">
    <source>
        <dbReference type="Proteomes" id="UP000765509"/>
    </source>
</evidence>
<accession>A0A9Q3EU81</accession>
<organism evidence="2 3">
    <name type="scientific">Austropuccinia psidii MF-1</name>
    <dbReference type="NCBI Taxonomy" id="1389203"/>
    <lineage>
        <taxon>Eukaryota</taxon>
        <taxon>Fungi</taxon>
        <taxon>Dikarya</taxon>
        <taxon>Basidiomycota</taxon>
        <taxon>Pucciniomycotina</taxon>
        <taxon>Pucciniomycetes</taxon>
        <taxon>Pucciniales</taxon>
        <taxon>Sphaerophragmiaceae</taxon>
        <taxon>Austropuccinia</taxon>
    </lineage>
</organism>
<sequence>MSHLFLVRVHPPNHLRTFRLVSQNQRWLQHNPWKNHLVSPNFTFLTLPKFSSPLLCPSPARPTTPPSIIIIDNTPVGSPPPISPSTNVPPPSQLPPLIPMMRLARNSPTCDQH</sequence>
<dbReference type="AlphaFoldDB" id="A0A9Q3EU81"/>
<feature type="compositionally biased region" description="Pro residues" evidence="1">
    <location>
        <begin position="77"/>
        <end position="98"/>
    </location>
</feature>
<feature type="region of interest" description="Disordered" evidence="1">
    <location>
        <begin position="66"/>
        <end position="98"/>
    </location>
</feature>